<feature type="region of interest" description="Disordered" evidence="1">
    <location>
        <begin position="111"/>
        <end position="136"/>
    </location>
</feature>
<keyword evidence="3" id="KW-1185">Reference proteome</keyword>
<dbReference type="EMBL" id="FOHX01000003">
    <property type="protein sequence ID" value="SET43514.1"/>
    <property type="molecule type" value="Genomic_DNA"/>
</dbReference>
<evidence type="ECO:0000313" key="2">
    <source>
        <dbReference type="EMBL" id="SET43514.1"/>
    </source>
</evidence>
<dbReference type="Proteomes" id="UP000199361">
    <property type="component" value="Unassembled WGS sequence"/>
</dbReference>
<sequence>MIVTYTPQGGTAQTWTYKQDELTSAEAELIEDSTGLTIEEFDAELIKGRTKCKRALLWLQMRKDHPSLRFNEVEFRVGDLKTEYDNDEKALLRDAIEKSDLPESQKKAALELLANTEPEAEVNTRAPKKGAGENDG</sequence>
<proteinExistence type="predicted"/>
<evidence type="ECO:0000256" key="1">
    <source>
        <dbReference type="SAM" id="MobiDB-lite"/>
    </source>
</evidence>
<evidence type="ECO:0000313" key="3">
    <source>
        <dbReference type="Proteomes" id="UP000199361"/>
    </source>
</evidence>
<reference evidence="2 3" key="1">
    <citation type="submission" date="2016-10" db="EMBL/GenBank/DDBJ databases">
        <authorList>
            <person name="de Groot N.N."/>
        </authorList>
    </citation>
    <scope>NUCLEOTIDE SEQUENCE [LARGE SCALE GENOMIC DNA]</scope>
    <source>
        <strain evidence="2 3">CGMCC 4.5598</strain>
    </source>
</reference>
<name>A0A1I0EGA9_9ACTN</name>
<gene>
    <name evidence="2" type="ORF">SAMN05421811_10314</name>
</gene>
<protein>
    <submittedName>
        <fullName evidence="2">Uncharacterized protein</fullName>
    </submittedName>
</protein>
<dbReference type="OrthoDB" id="4288604at2"/>
<accession>A0A1I0EGA9</accession>
<dbReference type="AlphaFoldDB" id="A0A1I0EGA9"/>
<organism evidence="2 3">
    <name type="scientific">Nonomuraea wenchangensis</name>
    <dbReference type="NCBI Taxonomy" id="568860"/>
    <lineage>
        <taxon>Bacteria</taxon>
        <taxon>Bacillati</taxon>
        <taxon>Actinomycetota</taxon>
        <taxon>Actinomycetes</taxon>
        <taxon>Streptosporangiales</taxon>
        <taxon>Streptosporangiaceae</taxon>
        <taxon>Nonomuraea</taxon>
    </lineage>
</organism>
<dbReference type="RefSeq" id="WP_091079020.1">
    <property type="nucleotide sequence ID" value="NZ_FOHX01000003.1"/>
</dbReference>